<protein>
    <submittedName>
        <fullName evidence="2">Uncharacterized protein</fullName>
    </submittedName>
</protein>
<dbReference type="EMBL" id="MJGC01000022">
    <property type="protein sequence ID" value="OEJ76943.1"/>
    <property type="molecule type" value="Genomic_DNA"/>
</dbReference>
<comment type="caution">
    <text evidence="2">The sequence shown here is derived from an EMBL/GenBank/DDBJ whole genome shotgun (WGS) entry which is preliminary data.</text>
</comment>
<feature type="signal peptide" evidence="1">
    <location>
        <begin position="1"/>
        <end position="29"/>
    </location>
</feature>
<name>A0A1E5QRH5_9CYAN</name>
<evidence type="ECO:0000313" key="2">
    <source>
        <dbReference type="EMBL" id="OEJ76943.1"/>
    </source>
</evidence>
<feature type="chain" id="PRO_5009184447" evidence="1">
    <location>
        <begin position="30"/>
        <end position="273"/>
    </location>
</feature>
<reference evidence="2" key="1">
    <citation type="submission" date="2016-09" db="EMBL/GenBank/DDBJ databases">
        <title>Draft genome of thermotolerant cyanobacterium Desertifilum sp. strain IPPAS B-1220.</title>
        <authorList>
            <person name="Sinetova M.A."/>
            <person name="Bolakhan K."/>
            <person name="Zayadan B.K."/>
            <person name="Mironov K.S."/>
            <person name="Ustinova V."/>
            <person name="Kupriyanova E.V."/>
            <person name="Sidorov R.A."/>
            <person name="Skrypnik A.N."/>
            <person name="Gogoleva N.E."/>
            <person name="Gogolev Y.V."/>
            <person name="Los D.A."/>
        </authorList>
    </citation>
    <scope>NUCLEOTIDE SEQUENCE [LARGE SCALE GENOMIC DNA]</scope>
    <source>
        <strain evidence="2">IPPAS B-1220</strain>
    </source>
</reference>
<dbReference type="OrthoDB" id="467381at2"/>
<accession>A0A1E5QRH5</accession>
<evidence type="ECO:0000256" key="1">
    <source>
        <dbReference type="SAM" id="SignalP"/>
    </source>
</evidence>
<sequence length="273" mass="29680">MQNHTNRAKRPKPVRAMFGAIALSLTALLVPGCDFGTADQGGTTETAQDVVNDRDDLIGQRITIRNTVDETVGNNGFIVNTEDGDRLLVINATGAPFQVSDRDVPIQASGTVDMFSAQQIQNQYGVQLDPNLFADYDNQPVLVAASMALAPNPRNFYDAPQGTFENQQIAVEGEVRLLEYTNNAFALFEEGWVNDVGVLVLGVDQYLQGVPIEEGENVAVTGQARQVNEQVLREANLGWDDGQIQEFVERYTDRPVIIADGVYPSAVPPVPGS</sequence>
<organism evidence="2">
    <name type="scientific">Desertifilum tharense IPPAS B-1220</name>
    <dbReference type="NCBI Taxonomy" id="1781255"/>
    <lineage>
        <taxon>Bacteria</taxon>
        <taxon>Bacillati</taxon>
        <taxon>Cyanobacteriota</taxon>
        <taxon>Cyanophyceae</taxon>
        <taxon>Desertifilales</taxon>
        <taxon>Desertifilaceae</taxon>
        <taxon>Desertifilum</taxon>
    </lineage>
</organism>
<proteinExistence type="predicted"/>
<gene>
    <name evidence="2" type="ORF">BH720_01760</name>
</gene>
<dbReference type="AlphaFoldDB" id="A0A1E5QRH5"/>
<keyword evidence="1" id="KW-0732">Signal</keyword>